<dbReference type="InterPro" id="IPR036779">
    <property type="entry name" value="LysM_dom_sf"/>
</dbReference>
<dbReference type="Gene3D" id="3.10.350.10">
    <property type="entry name" value="LysM domain"/>
    <property type="match status" value="1"/>
</dbReference>
<name>A0A9W6QMS7_9PSEU</name>
<dbReference type="InterPro" id="IPR018392">
    <property type="entry name" value="LysM"/>
</dbReference>
<organism evidence="4 5">
    <name type="scientific">Actinokineospora globicatena</name>
    <dbReference type="NCBI Taxonomy" id="103729"/>
    <lineage>
        <taxon>Bacteria</taxon>
        <taxon>Bacillati</taxon>
        <taxon>Actinomycetota</taxon>
        <taxon>Actinomycetes</taxon>
        <taxon>Pseudonocardiales</taxon>
        <taxon>Pseudonocardiaceae</taxon>
        <taxon>Actinokineospora</taxon>
    </lineage>
</organism>
<dbReference type="RefSeq" id="WP_285610316.1">
    <property type="nucleotide sequence ID" value="NZ_BSSD01000003.1"/>
</dbReference>
<dbReference type="Proteomes" id="UP001165042">
    <property type="component" value="Unassembled WGS sequence"/>
</dbReference>
<evidence type="ECO:0000256" key="1">
    <source>
        <dbReference type="SAM" id="MobiDB-lite"/>
    </source>
</evidence>
<dbReference type="EMBL" id="BSSD01000003">
    <property type="protein sequence ID" value="GLW91510.1"/>
    <property type="molecule type" value="Genomic_DNA"/>
</dbReference>
<comment type="caution">
    <text evidence="4">The sequence shown here is derived from an EMBL/GenBank/DDBJ whole genome shotgun (WGS) entry which is preliminary data.</text>
</comment>
<keyword evidence="2" id="KW-0472">Membrane</keyword>
<protein>
    <recommendedName>
        <fullName evidence="3">LysM domain-containing protein</fullName>
    </recommendedName>
</protein>
<gene>
    <name evidence="4" type="ORF">Aglo03_23260</name>
</gene>
<accession>A0A9W6QMS7</accession>
<feature type="region of interest" description="Disordered" evidence="1">
    <location>
        <begin position="1"/>
        <end position="23"/>
    </location>
</feature>
<dbReference type="SMART" id="SM00257">
    <property type="entry name" value="LysM"/>
    <property type="match status" value="1"/>
</dbReference>
<reference evidence="4" key="1">
    <citation type="submission" date="2023-02" db="EMBL/GenBank/DDBJ databases">
        <title>Actinokineospora globicatena NBRC 15670.</title>
        <authorList>
            <person name="Ichikawa N."/>
            <person name="Sato H."/>
            <person name="Tonouchi N."/>
        </authorList>
    </citation>
    <scope>NUCLEOTIDE SEQUENCE</scope>
    <source>
        <strain evidence="4">NBRC 15670</strain>
    </source>
</reference>
<evidence type="ECO:0000313" key="5">
    <source>
        <dbReference type="Proteomes" id="UP001165042"/>
    </source>
</evidence>
<evidence type="ECO:0000256" key="2">
    <source>
        <dbReference type="SAM" id="Phobius"/>
    </source>
</evidence>
<dbReference type="AlphaFoldDB" id="A0A9W6QMS7"/>
<feature type="domain" description="LysM" evidence="3">
    <location>
        <begin position="110"/>
        <end position="159"/>
    </location>
</feature>
<feature type="transmembrane region" description="Helical" evidence="2">
    <location>
        <begin position="74"/>
        <end position="95"/>
    </location>
</feature>
<evidence type="ECO:0000313" key="4">
    <source>
        <dbReference type="EMBL" id="GLW91510.1"/>
    </source>
</evidence>
<keyword evidence="5" id="KW-1185">Reference proteome</keyword>
<keyword evidence="2" id="KW-0812">Transmembrane</keyword>
<sequence length="162" mass="16504">MAALATSTTVERETGSGADTPRLTLVHGMPVRVPAPGRTVGKGRLRPPTRRRIVGAPHVVAAPNCGPRRAPLPLLAMLGLGALVAALVYGVGALANSVATESQVPSTTAVVRVAAGESLSDVAARTAPDSDTAAVVERIRELNGLDDATVRPGQPLTVPVSR</sequence>
<dbReference type="Pfam" id="PF01476">
    <property type="entry name" value="LysM"/>
    <property type="match status" value="1"/>
</dbReference>
<keyword evidence="2" id="KW-1133">Transmembrane helix</keyword>
<evidence type="ECO:0000259" key="3">
    <source>
        <dbReference type="SMART" id="SM00257"/>
    </source>
</evidence>
<proteinExistence type="predicted"/>